<feature type="disulfide bond" evidence="3">
    <location>
        <begin position="24"/>
        <end position="63"/>
    </location>
</feature>
<dbReference type="InterPro" id="IPR009854">
    <property type="entry name" value="Orthoreo_P10"/>
</dbReference>
<keyword evidence="2 3" id="KW-1015">Disulfide bond</keyword>
<feature type="transmembrane region" description="Helical" evidence="4">
    <location>
        <begin position="117"/>
        <end position="144"/>
    </location>
</feature>
<keyword evidence="7" id="KW-1185">Reference proteome</keyword>
<evidence type="ECO:0000256" key="4">
    <source>
        <dbReference type="SAM" id="Phobius"/>
    </source>
</evidence>
<evidence type="ECO:0000256" key="1">
    <source>
        <dbReference type="ARBA" id="ARBA00022572"/>
    </source>
</evidence>
<dbReference type="Pfam" id="PF07204">
    <property type="entry name" value="Orthoreo_P10"/>
    <property type="match status" value="1"/>
</dbReference>
<dbReference type="InterPro" id="IPR038178">
    <property type="entry name" value="Kringle_sf"/>
</dbReference>
<reference evidence="6 7" key="2">
    <citation type="submission" date="2018-11" db="EMBL/GenBank/DDBJ databases">
        <authorList>
            <consortium name="Pathogen Informatics"/>
        </authorList>
    </citation>
    <scope>NUCLEOTIDE SEQUENCE [LARGE SCALE GENOMIC DNA]</scope>
</reference>
<dbReference type="PANTHER" id="PTHR24261:SF7">
    <property type="entry name" value="KRINGLE DOMAIN-CONTAINING PROTEIN"/>
    <property type="match status" value="1"/>
</dbReference>
<keyword evidence="4" id="KW-0812">Transmembrane</keyword>
<evidence type="ECO:0000313" key="7">
    <source>
        <dbReference type="Proteomes" id="UP000270296"/>
    </source>
</evidence>
<dbReference type="Pfam" id="PF00051">
    <property type="entry name" value="Kringle"/>
    <property type="match status" value="1"/>
</dbReference>
<evidence type="ECO:0000259" key="5">
    <source>
        <dbReference type="PROSITE" id="PS50070"/>
    </source>
</evidence>
<dbReference type="Proteomes" id="UP000270296">
    <property type="component" value="Unassembled WGS sequence"/>
</dbReference>
<dbReference type="PROSITE" id="PS00021">
    <property type="entry name" value="KRINGLE_1"/>
    <property type="match status" value="1"/>
</dbReference>
<gene>
    <name evidence="6" type="ORF">SBAD_LOCUS8653</name>
</gene>
<evidence type="ECO:0000313" key="8">
    <source>
        <dbReference type="WBParaSite" id="SBAD_0000896601-mRNA-1"/>
    </source>
</evidence>
<evidence type="ECO:0000256" key="3">
    <source>
        <dbReference type="PROSITE-ProRule" id="PRU00121"/>
    </source>
</evidence>
<evidence type="ECO:0000313" key="6">
    <source>
        <dbReference type="EMBL" id="VDP18411.1"/>
    </source>
</evidence>
<dbReference type="InterPro" id="IPR050759">
    <property type="entry name" value="Serine_protease_kringle"/>
</dbReference>
<dbReference type="SMART" id="SM00130">
    <property type="entry name" value="KR"/>
    <property type="match status" value="1"/>
</dbReference>
<organism evidence="8">
    <name type="scientific">Soboliphyme baturini</name>
    <dbReference type="NCBI Taxonomy" id="241478"/>
    <lineage>
        <taxon>Eukaryota</taxon>
        <taxon>Metazoa</taxon>
        <taxon>Ecdysozoa</taxon>
        <taxon>Nematoda</taxon>
        <taxon>Enoplea</taxon>
        <taxon>Dorylaimia</taxon>
        <taxon>Dioctophymatida</taxon>
        <taxon>Dioctophymatoidea</taxon>
        <taxon>Soboliphymatidae</taxon>
        <taxon>Soboliphyme</taxon>
    </lineage>
</organism>
<evidence type="ECO:0000256" key="2">
    <source>
        <dbReference type="ARBA" id="ARBA00023157"/>
    </source>
</evidence>
<accession>A0A183IYF5</accession>
<dbReference type="WBParaSite" id="SBAD_0000896601-mRNA-1">
    <property type="protein sequence ID" value="SBAD_0000896601-mRNA-1"/>
    <property type="gene ID" value="SBAD_0000896601"/>
</dbReference>
<dbReference type="PANTHER" id="PTHR24261">
    <property type="entry name" value="PLASMINOGEN-RELATED"/>
    <property type="match status" value="1"/>
</dbReference>
<reference evidence="8" key="1">
    <citation type="submission" date="2016-06" db="UniProtKB">
        <authorList>
            <consortium name="WormBaseParasite"/>
        </authorList>
    </citation>
    <scope>IDENTIFICATION</scope>
</reference>
<protein>
    <submittedName>
        <fullName evidence="8">Kringle domain-containing protein</fullName>
    </submittedName>
</protein>
<dbReference type="InterPro" id="IPR000001">
    <property type="entry name" value="Kringle"/>
</dbReference>
<dbReference type="PROSITE" id="PS50070">
    <property type="entry name" value="KRINGLE_2"/>
    <property type="match status" value="1"/>
</dbReference>
<dbReference type="AlphaFoldDB" id="A0A183IYF5"/>
<feature type="domain" description="Kringle" evidence="5">
    <location>
        <begin position="2"/>
        <end position="78"/>
    </location>
</feature>
<dbReference type="PRINTS" id="PR00018">
    <property type="entry name" value="KRINGLE"/>
</dbReference>
<dbReference type="InterPro" id="IPR018056">
    <property type="entry name" value="Kringle_CS"/>
</dbReference>
<keyword evidence="1 3" id="KW-0420">Kringle</keyword>
<dbReference type="CDD" id="cd00108">
    <property type="entry name" value="KR"/>
    <property type="match status" value="1"/>
</dbReference>
<sequence>HLCYVGSGKTYRGTLSTTESQSKCQNWAQASYRFPQYRSVFFPELMGHNFCRNPGGRKPKPWCFTERGAEEYCEISKCPPGMYPDLLTVETGGTGSGGSGSSDDSSHFGLSNVPVSYFRYALIGTGIIAVILLALLLSLIIYCCRSRKAKAASSKRSAKCEAIHLSKQDNGQQQTIYGYSCDHEMLMDVL</sequence>
<dbReference type="EMBL" id="UZAM01011822">
    <property type="protein sequence ID" value="VDP18411.1"/>
    <property type="molecule type" value="Genomic_DNA"/>
</dbReference>
<proteinExistence type="predicted"/>
<keyword evidence="4" id="KW-0472">Membrane</keyword>
<dbReference type="Gene3D" id="2.40.20.10">
    <property type="entry name" value="Plasminogen Kringle 4"/>
    <property type="match status" value="1"/>
</dbReference>
<name>A0A183IYF5_9BILA</name>
<dbReference type="OrthoDB" id="2431000at2759"/>
<dbReference type="InterPro" id="IPR013806">
    <property type="entry name" value="Kringle-like"/>
</dbReference>
<dbReference type="SUPFAM" id="SSF57440">
    <property type="entry name" value="Kringle-like"/>
    <property type="match status" value="1"/>
</dbReference>
<keyword evidence="4" id="KW-1133">Transmembrane helix</keyword>
<comment type="caution">
    <text evidence="3">Lacks conserved residue(s) required for the propagation of feature annotation.</text>
</comment>